<comment type="function">
    <text evidence="1 11">E2 component of the 2-oxoglutarate dehydrogenase (OGDH) complex which catalyzes the second step in the conversion of 2-oxoglutarate to succinyl-CoA and CO(2).</text>
</comment>
<evidence type="ECO:0000256" key="3">
    <source>
        <dbReference type="ARBA" id="ARBA00007317"/>
    </source>
</evidence>
<keyword evidence="8 11" id="KW-0450">Lipoyl</keyword>
<keyword evidence="15" id="KW-1185">Reference proteome</keyword>
<evidence type="ECO:0000256" key="7">
    <source>
        <dbReference type="ARBA" id="ARBA00022679"/>
    </source>
</evidence>
<dbReference type="GO" id="GO:0045252">
    <property type="term" value="C:oxoglutarate dehydrogenase complex"/>
    <property type="evidence" value="ECO:0007669"/>
    <property type="project" value="UniProtKB-UniRule"/>
</dbReference>
<evidence type="ECO:0000259" key="13">
    <source>
        <dbReference type="PROSITE" id="PS51826"/>
    </source>
</evidence>
<dbReference type="InterPro" id="IPR036625">
    <property type="entry name" value="E3-bd_dom_sf"/>
</dbReference>
<keyword evidence="7 11" id="KW-0808">Transferase</keyword>
<accession>A0A081FW40</accession>
<dbReference type="SUPFAM" id="SSF51230">
    <property type="entry name" value="Single hybrid motif"/>
    <property type="match status" value="1"/>
</dbReference>
<evidence type="ECO:0000259" key="12">
    <source>
        <dbReference type="PROSITE" id="PS50968"/>
    </source>
</evidence>
<dbReference type="Pfam" id="PF02817">
    <property type="entry name" value="E3_binding"/>
    <property type="match status" value="1"/>
</dbReference>
<evidence type="ECO:0000256" key="4">
    <source>
        <dbReference type="ARBA" id="ARBA00012945"/>
    </source>
</evidence>
<evidence type="ECO:0000256" key="1">
    <source>
        <dbReference type="ARBA" id="ARBA00004052"/>
    </source>
</evidence>
<dbReference type="PANTHER" id="PTHR43416:SF5">
    <property type="entry name" value="DIHYDROLIPOYLLYSINE-RESIDUE SUCCINYLTRANSFERASE COMPONENT OF 2-OXOGLUTARATE DEHYDROGENASE COMPLEX, MITOCHONDRIAL"/>
    <property type="match status" value="1"/>
</dbReference>
<keyword evidence="9 11" id="KW-0012">Acyltransferase</keyword>
<dbReference type="STRING" id="1232683.ADIMK_3217"/>
<evidence type="ECO:0000256" key="6">
    <source>
        <dbReference type="ARBA" id="ARBA00022532"/>
    </source>
</evidence>
<dbReference type="Pfam" id="PF00364">
    <property type="entry name" value="Biotin_lipoyl"/>
    <property type="match status" value="1"/>
</dbReference>
<dbReference type="CDD" id="cd06849">
    <property type="entry name" value="lipoyl_domain"/>
    <property type="match status" value="1"/>
</dbReference>
<dbReference type="PANTHER" id="PTHR43416">
    <property type="entry name" value="DIHYDROLIPOYLLYSINE-RESIDUE SUCCINYLTRANSFERASE COMPONENT OF 2-OXOGLUTARATE DEHYDROGENASE COMPLEX, MITOCHONDRIAL-RELATED"/>
    <property type="match status" value="1"/>
</dbReference>
<dbReference type="FunFam" id="3.30.559.10:FF:000007">
    <property type="entry name" value="Dihydrolipoamide acetyltransferase component of pyruvate dehydrogenase complex"/>
    <property type="match status" value="1"/>
</dbReference>
<evidence type="ECO:0000256" key="8">
    <source>
        <dbReference type="ARBA" id="ARBA00022823"/>
    </source>
</evidence>
<dbReference type="UniPathway" id="UPA00868">
    <property type="reaction ID" value="UER00840"/>
</dbReference>
<dbReference type="PROSITE" id="PS51826">
    <property type="entry name" value="PSBD"/>
    <property type="match status" value="1"/>
</dbReference>
<dbReference type="Gene3D" id="4.10.320.10">
    <property type="entry name" value="E3-binding domain"/>
    <property type="match status" value="1"/>
</dbReference>
<dbReference type="Gene3D" id="3.30.559.10">
    <property type="entry name" value="Chloramphenicol acetyltransferase-like domain"/>
    <property type="match status" value="1"/>
</dbReference>
<dbReference type="InterPro" id="IPR001078">
    <property type="entry name" value="2-oxoacid_DH_actylTfrase"/>
</dbReference>
<dbReference type="PATRIC" id="fig|1232683.4.peg.3167"/>
<evidence type="ECO:0000256" key="2">
    <source>
        <dbReference type="ARBA" id="ARBA00005145"/>
    </source>
</evidence>
<dbReference type="GO" id="GO:0004149">
    <property type="term" value="F:dihydrolipoyllysine-residue succinyltransferase activity"/>
    <property type="evidence" value="ECO:0007669"/>
    <property type="project" value="UniProtKB-UniRule"/>
</dbReference>
<gene>
    <name evidence="14" type="ORF">ADIMK_3217</name>
</gene>
<comment type="similarity">
    <text evidence="3 11">Belongs to the 2-oxoacid dehydrogenase family.</text>
</comment>
<dbReference type="InterPro" id="IPR050537">
    <property type="entry name" value="2-oxoacid_dehydrogenase"/>
</dbReference>
<evidence type="ECO:0000313" key="14">
    <source>
        <dbReference type="EMBL" id="KEA62745.1"/>
    </source>
</evidence>
<dbReference type="OrthoDB" id="9805770at2"/>
<dbReference type="InterPro" id="IPR006255">
    <property type="entry name" value="SucB"/>
</dbReference>
<evidence type="ECO:0000256" key="5">
    <source>
        <dbReference type="ARBA" id="ARBA00019511"/>
    </source>
</evidence>
<dbReference type="NCBIfam" id="TIGR01347">
    <property type="entry name" value="sucB"/>
    <property type="match status" value="1"/>
</dbReference>
<dbReference type="GO" id="GO:0005829">
    <property type="term" value="C:cytosol"/>
    <property type="evidence" value="ECO:0007669"/>
    <property type="project" value="TreeGrafter"/>
</dbReference>
<proteinExistence type="inferred from homology"/>
<dbReference type="PROSITE" id="PS50968">
    <property type="entry name" value="BIOTINYL_LIPOYL"/>
    <property type="match status" value="1"/>
</dbReference>
<dbReference type="InterPro" id="IPR004167">
    <property type="entry name" value="PSBD"/>
</dbReference>
<dbReference type="NCBIfam" id="NF004309">
    <property type="entry name" value="PRK05704.1"/>
    <property type="match status" value="1"/>
</dbReference>
<organism evidence="14 15">
    <name type="scientific">Marinobacterium lacunae</name>
    <dbReference type="NCBI Taxonomy" id="1232683"/>
    <lineage>
        <taxon>Bacteria</taxon>
        <taxon>Pseudomonadati</taxon>
        <taxon>Pseudomonadota</taxon>
        <taxon>Gammaproteobacteria</taxon>
        <taxon>Oceanospirillales</taxon>
        <taxon>Oceanospirillaceae</taxon>
        <taxon>Marinobacterium</taxon>
    </lineage>
</organism>
<keyword evidence="6 11" id="KW-0816">Tricarboxylic acid cycle</keyword>
<evidence type="ECO:0000256" key="11">
    <source>
        <dbReference type="RuleBase" id="RU361138"/>
    </source>
</evidence>
<dbReference type="SUPFAM" id="SSF52777">
    <property type="entry name" value="CoA-dependent acyltransferases"/>
    <property type="match status" value="1"/>
</dbReference>
<dbReference type="GO" id="GO:0033512">
    <property type="term" value="P:L-lysine catabolic process to acetyl-CoA via saccharopine"/>
    <property type="evidence" value="ECO:0007669"/>
    <property type="project" value="UniProtKB-UniRule"/>
</dbReference>
<feature type="domain" description="Lipoyl-binding" evidence="12">
    <location>
        <begin position="2"/>
        <end position="77"/>
    </location>
</feature>
<sequence>MSIEIKAPTFPESVADGTVATWHKQPGEACAADELIVDIETDKVVLEVVAPADGVIKEIIKGEGDTVLSDEVIAVFEAGAAGTAAAAESAAPAAASAAAPEGETGEGDKIGPAARKLIDENNLDPKQIPASGKNGGITKEDVVNFLKNKPAAPAAAAAPAPAPAPAAAASVNVVAGERTEKRVPMTRLRATIAKRLVEAQQNAAMLTTYNEVNMKPVMDLRKQYKDLFEKTHNGTRLGFMSFFVKAATEALKRFPAVNASIDGNDMVYHGYQDIGVAVSTDRGLMVPVLRDTDSMSLADVESTIADFGKRGRDGKLGMDDMQGGTFTITNGGVFGSLMSTPILNPPQTAILGMHKIQERPMAVNGQVVILPMMYLALSYDHRMIDGKEAVQFLVTIKDLLEDPARMLLDV</sequence>
<reference evidence="14 15" key="1">
    <citation type="submission" date="2014-04" db="EMBL/GenBank/DDBJ databases">
        <title>Marinobacterium kochiensis sp. nov., isolated from sediment sample collected from Kochi backwaters in Kerala, India.</title>
        <authorList>
            <person name="Singh A."/>
            <person name="Pinnaka A.K."/>
        </authorList>
    </citation>
    <scope>NUCLEOTIDE SEQUENCE [LARGE SCALE GENOMIC DNA]</scope>
    <source>
        <strain evidence="14 15">AK27</strain>
    </source>
</reference>
<name>A0A081FW40_9GAMM</name>
<dbReference type="EC" id="2.3.1.61" evidence="4 11"/>
<dbReference type="Proteomes" id="UP000028252">
    <property type="component" value="Unassembled WGS sequence"/>
</dbReference>
<dbReference type="eggNOG" id="COG0508">
    <property type="taxonomic scope" value="Bacteria"/>
</dbReference>
<comment type="pathway">
    <text evidence="2 11">Amino-acid degradation; L-lysine degradation via saccharopine pathway; glutaryl-CoA from L-lysine: step 6/6.</text>
</comment>
<evidence type="ECO:0000313" key="15">
    <source>
        <dbReference type="Proteomes" id="UP000028252"/>
    </source>
</evidence>
<protein>
    <recommendedName>
        <fullName evidence="5 11">Dihydrolipoyllysine-residue succinyltransferase component of 2-oxoglutarate dehydrogenase complex</fullName>
        <ecNumber evidence="4 11">2.3.1.61</ecNumber>
    </recommendedName>
    <alternativeName>
        <fullName evidence="11">2-oxoglutarate dehydrogenase complex component E2</fullName>
    </alternativeName>
</protein>
<dbReference type="EMBL" id="JMQN01000047">
    <property type="protein sequence ID" value="KEA62745.1"/>
    <property type="molecule type" value="Genomic_DNA"/>
</dbReference>
<feature type="domain" description="Peripheral subunit-binding (PSBD)" evidence="13">
    <location>
        <begin position="109"/>
        <end position="146"/>
    </location>
</feature>
<evidence type="ECO:0000256" key="10">
    <source>
        <dbReference type="ARBA" id="ARBA00052761"/>
    </source>
</evidence>
<dbReference type="InterPro" id="IPR000089">
    <property type="entry name" value="Biotin_lipoyl"/>
</dbReference>
<evidence type="ECO:0000256" key="9">
    <source>
        <dbReference type="ARBA" id="ARBA00023315"/>
    </source>
</evidence>
<dbReference type="SUPFAM" id="SSF47005">
    <property type="entry name" value="Peripheral subunit-binding domain of 2-oxo acid dehydrogenase complex"/>
    <property type="match status" value="1"/>
</dbReference>
<dbReference type="Gene3D" id="2.40.50.100">
    <property type="match status" value="1"/>
</dbReference>
<comment type="catalytic activity">
    <reaction evidence="10 11">
        <text>N(6)-[(R)-dihydrolipoyl]-L-lysyl-[protein] + succinyl-CoA = N(6)-[(R)-S(8)-succinyldihydrolipoyl]-L-lysyl-[protein] + CoA</text>
        <dbReference type="Rhea" id="RHEA:15213"/>
        <dbReference type="Rhea" id="RHEA-COMP:10475"/>
        <dbReference type="Rhea" id="RHEA-COMP:20092"/>
        <dbReference type="ChEBI" id="CHEBI:57287"/>
        <dbReference type="ChEBI" id="CHEBI:57292"/>
        <dbReference type="ChEBI" id="CHEBI:83100"/>
        <dbReference type="ChEBI" id="CHEBI:83120"/>
        <dbReference type="EC" id="2.3.1.61"/>
    </reaction>
</comment>
<dbReference type="AlphaFoldDB" id="A0A081FW40"/>
<comment type="cofactor">
    <cofactor evidence="11">
        <name>(R)-lipoate</name>
        <dbReference type="ChEBI" id="CHEBI:83088"/>
    </cofactor>
    <text evidence="11">Binds 1 lipoyl cofactor covalently.</text>
</comment>
<dbReference type="RefSeq" id="WP_036190300.1">
    <property type="nucleotide sequence ID" value="NZ_JMQN01000047.1"/>
</dbReference>
<comment type="caution">
    <text evidence="14">The sequence shown here is derived from an EMBL/GenBank/DDBJ whole genome shotgun (WGS) entry which is preliminary data.</text>
</comment>
<dbReference type="InterPro" id="IPR011053">
    <property type="entry name" value="Single_hybrid_motif"/>
</dbReference>
<dbReference type="GO" id="GO:0006099">
    <property type="term" value="P:tricarboxylic acid cycle"/>
    <property type="evidence" value="ECO:0007669"/>
    <property type="project" value="UniProtKB-UniRule"/>
</dbReference>
<dbReference type="InterPro" id="IPR023213">
    <property type="entry name" value="CAT-like_dom_sf"/>
</dbReference>
<dbReference type="Pfam" id="PF00198">
    <property type="entry name" value="2-oxoacid_dh"/>
    <property type="match status" value="1"/>
</dbReference>